<comment type="cofactor">
    <cofactor evidence="1">
        <name>heme</name>
        <dbReference type="ChEBI" id="CHEBI:30413"/>
    </cofactor>
</comment>
<dbReference type="PANTHER" id="PTHR24287">
    <property type="entry name" value="P450, PUTATIVE (EUROFUNG)-RELATED"/>
    <property type="match status" value="1"/>
</dbReference>
<dbReference type="Gene3D" id="1.10.630.10">
    <property type="entry name" value="Cytochrome P450"/>
    <property type="match status" value="1"/>
</dbReference>
<gene>
    <name evidence="9" type="ORF">yc1106_07657</name>
</gene>
<dbReference type="PANTHER" id="PTHR24287:SF1">
    <property type="entry name" value="P450, PUTATIVE (EUROFUNG)-RELATED"/>
    <property type="match status" value="1"/>
</dbReference>
<protein>
    <submittedName>
        <fullName evidence="9">Cytochrome p450 family protein</fullName>
    </submittedName>
</protein>
<comment type="similarity">
    <text evidence="2">Belongs to the cytochrome P450 family.</text>
</comment>
<evidence type="ECO:0000256" key="3">
    <source>
        <dbReference type="ARBA" id="ARBA00022617"/>
    </source>
</evidence>
<evidence type="ECO:0000313" key="9">
    <source>
        <dbReference type="EMBL" id="USP80383.1"/>
    </source>
</evidence>
<keyword evidence="5" id="KW-0560">Oxidoreductase</keyword>
<evidence type="ECO:0000256" key="4">
    <source>
        <dbReference type="ARBA" id="ARBA00022723"/>
    </source>
</evidence>
<evidence type="ECO:0000259" key="8">
    <source>
        <dbReference type="Pfam" id="PF03184"/>
    </source>
</evidence>
<dbReference type="Proteomes" id="UP001056012">
    <property type="component" value="Chromosome 5"/>
</dbReference>
<dbReference type="GO" id="GO:0016705">
    <property type="term" value="F:oxidoreductase activity, acting on paired donors, with incorporation or reduction of molecular oxygen"/>
    <property type="evidence" value="ECO:0007669"/>
    <property type="project" value="InterPro"/>
</dbReference>
<keyword evidence="3" id="KW-0349">Heme</keyword>
<dbReference type="Pfam" id="PF03184">
    <property type="entry name" value="DDE_1"/>
    <property type="match status" value="1"/>
</dbReference>
<organism evidence="9 10">
    <name type="scientific">Curvularia clavata</name>
    <dbReference type="NCBI Taxonomy" id="95742"/>
    <lineage>
        <taxon>Eukaryota</taxon>
        <taxon>Fungi</taxon>
        <taxon>Dikarya</taxon>
        <taxon>Ascomycota</taxon>
        <taxon>Pezizomycotina</taxon>
        <taxon>Dothideomycetes</taxon>
        <taxon>Pleosporomycetidae</taxon>
        <taxon>Pleosporales</taxon>
        <taxon>Pleosporineae</taxon>
        <taxon>Pleosporaceae</taxon>
        <taxon>Curvularia</taxon>
    </lineage>
</organism>
<dbReference type="AlphaFoldDB" id="A0A9Q8ZGP6"/>
<dbReference type="InterPro" id="IPR047146">
    <property type="entry name" value="Cyt_P450_E_CYP52_fungi"/>
</dbReference>
<keyword evidence="7" id="KW-0503">Monooxygenase</keyword>
<evidence type="ECO:0000256" key="1">
    <source>
        <dbReference type="ARBA" id="ARBA00001971"/>
    </source>
</evidence>
<dbReference type="GO" id="GO:0020037">
    <property type="term" value="F:heme binding"/>
    <property type="evidence" value="ECO:0007669"/>
    <property type="project" value="InterPro"/>
</dbReference>
<accession>A0A9Q8ZGP6</accession>
<dbReference type="InterPro" id="IPR004875">
    <property type="entry name" value="DDE_SF_endonuclease_dom"/>
</dbReference>
<keyword evidence="10" id="KW-1185">Reference proteome</keyword>
<dbReference type="GO" id="GO:0003676">
    <property type="term" value="F:nucleic acid binding"/>
    <property type="evidence" value="ECO:0007669"/>
    <property type="project" value="InterPro"/>
</dbReference>
<sequence length="133" mass="15312">MKDLIKSKDLFIIHIAAGTAGDYQLLILDSYSSHATPEFDWYCVKNKIITLYMPPYTSHLLEPLYEYLPFNERSRICIGQQFAVTEAGYVVVRLPQKFDMLEWMGLNAEPAYRMTLTCSPADGVKLRLREAKL</sequence>
<dbReference type="EMBL" id="CP089278">
    <property type="protein sequence ID" value="USP80383.1"/>
    <property type="molecule type" value="Genomic_DNA"/>
</dbReference>
<keyword evidence="6" id="KW-0408">Iron</keyword>
<evidence type="ECO:0000256" key="2">
    <source>
        <dbReference type="ARBA" id="ARBA00010617"/>
    </source>
</evidence>
<dbReference type="VEuPathDB" id="FungiDB:yc1106_07657"/>
<proteinExistence type="inferred from homology"/>
<evidence type="ECO:0000256" key="6">
    <source>
        <dbReference type="ARBA" id="ARBA00023004"/>
    </source>
</evidence>
<feature type="domain" description="DDE-1" evidence="8">
    <location>
        <begin position="20"/>
        <end position="66"/>
    </location>
</feature>
<dbReference type="InterPro" id="IPR036396">
    <property type="entry name" value="Cyt_P450_sf"/>
</dbReference>
<name>A0A9Q8ZGP6_CURCL</name>
<dbReference type="OrthoDB" id="5425161at2759"/>
<evidence type="ECO:0000256" key="7">
    <source>
        <dbReference type="ARBA" id="ARBA00023033"/>
    </source>
</evidence>
<keyword evidence="4" id="KW-0479">Metal-binding</keyword>
<dbReference type="SUPFAM" id="SSF48264">
    <property type="entry name" value="Cytochrome P450"/>
    <property type="match status" value="1"/>
</dbReference>
<dbReference type="GO" id="GO:0005506">
    <property type="term" value="F:iron ion binding"/>
    <property type="evidence" value="ECO:0007669"/>
    <property type="project" value="InterPro"/>
</dbReference>
<dbReference type="GO" id="GO:0004497">
    <property type="term" value="F:monooxygenase activity"/>
    <property type="evidence" value="ECO:0007669"/>
    <property type="project" value="UniProtKB-KW"/>
</dbReference>
<reference evidence="9" key="1">
    <citation type="submission" date="2021-12" db="EMBL/GenBank/DDBJ databases">
        <title>Curvularia clavata genome.</title>
        <authorList>
            <person name="Cao Y."/>
        </authorList>
    </citation>
    <scope>NUCLEOTIDE SEQUENCE</scope>
    <source>
        <strain evidence="9">Yc1106</strain>
    </source>
</reference>
<evidence type="ECO:0000313" key="10">
    <source>
        <dbReference type="Proteomes" id="UP001056012"/>
    </source>
</evidence>
<evidence type="ECO:0000256" key="5">
    <source>
        <dbReference type="ARBA" id="ARBA00023002"/>
    </source>
</evidence>